<dbReference type="Gene3D" id="2.60.120.330">
    <property type="entry name" value="B-lactam Antibiotic, Isopenicillin N Synthase, Chain"/>
    <property type="match status" value="1"/>
</dbReference>
<keyword evidence="10" id="KW-0479">Metal-binding</keyword>
<dbReference type="InterPro" id="IPR044861">
    <property type="entry name" value="IPNS-like_FE2OG_OXY"/>
</dbReference>
<feature type="domain" description="Fe2OG dioxygenase" evidence="11">
    <location>
        <begin position="148"/>
        <end position="255"/>
    </location>
</feature>
<proteinExistence type="inferred from homology"/>
<dbReference type="InterPro" id="IPR050231">
    <property type="entry name" value="Iron_ascorbate_oxido_reductase"/>
</dbReference>
<evidence type="ECO:0000313" key="12">
    <source>
        <dbReference type="EMBL" id="MCP8352068.1"/>
    </source>
</evidence>
<keyword evidence="10" id="KW-0408">Iron</keyword>
<evidence type="ECO:0000313" key="13">
    <source>
        <dbReference type="Proteomes" id="UP001320768"/>
    </source>
</evidence>
<dbReference type="SUPFAM" id="SSF51197">
    <property type="entry name" value="Clavaminate synthase-like"/>
    <property type="match status" value="1"/>
</dbReference>
<dbReference type="InterPro" id="IPR005123">
    <property type="entry name" value="Oxoglu/Fe-dep_dioxygenase_dom"/>
</dbReference>
<keyword evidence="5" id="KW-0266">Ethylene biosynthesis</keyword>
<evidence type="ECO:0000256" key="7">
    <source>
        <dbReference type="ARBA" id="ARBA00031282"/>
    </source>
</evidence>
<dbReference type="PANTHER" id="PTHR47990">
    <property type="entry name" value="2-OXOGLUTARATE (2OG) AND FE(II)-DEPENDENT OXYGENASE SUPERFAMILY PROTEIN-RELATED"/>
    <property type="match status" value="1"/>
</dbReference>
<accession>A0ABT1L5C7</accession>
<evidence type="ECO:0000256" key="9">
    <source>
        <dbReference type="ARBA" id="ARBA00049359"/>
    </source>
</evidence>
<dbReference type="RefSeq" id="WP_258569178.1">
    <property type="nucleotide sequence ID" value="NZ_JAKUDN010000002.1"/>
</dbReference>
<protein>
    <recommendedName>
        <fullName evidence="4">2-oxoglutarate-dependent ethylene/succinate-forming enzyme</fullName>
        <ecNumber evidence="3">1.13.12.19</ecNumber>
        <ecNumber evidence="2">1.14.20.7</ecNumber>
    </recommendedName>
    <alternativeName>
        <fullName evidence="6">2-oxoglutarate dioxygenase (ethylene-forming)</fullName>
    </alternativeName>
    <alternativeName>
        <fullName evidence="7">2-oxoglutarate/L-arginine monooxygenase/decarboxylase (succinate-forming)</fullName>
    </alternativeName>
</protein>
<comment type="catalytic activity">
    <reaction evidence="8">
        <text>2-oxoglutarate + O2 + 2 H(+) = ethene + 3 CO2 + H2O</text>
        <dbReference type="Rhea" id="RHEA:31523"/>
        <dbReference type="ChEBI" id="CHEBI:15377"/>
        <dbReference type="ChEBI" id="CHEBI:15378"/>
        <dbReference type="ChEBI" id="CHEBI:15379"/>
        <dbReference type="ChEBI" id="CHEBI:16526"/>
        <dbReference type="ChEBI" id="CHEBI:16810"/>
        <dbReference type="ChEBI" id="CHEBI:18153"/>
        <dbReference type="EC" id="1.13.12.19"/>
    </reaction>
</comment>
<keyword evidence="13" id="KW-1185">Reference proteome</keyword>
<reference evidence="12 13" key="1">
    <citation type="journal article" date="2022" name="Nat. Microbiol.">
        <title>The microbiome of a bacterivorous marine choanoflagellate contains a resource-demanding obligate bacterial associate.</title>
        <authorList>
            <person name="Needham D.M."/>
            <person name="Poirier C."/>
            <person name="Bachy C."/>
            <person name="George E.E."/>
            <person name="Wilken S."/>
            <person name="Yung C.C.M."/>
            <person name="Limardo A.J."/>
            <person name="Morando M."/>
            <person name="Sudek L."/>
            <person name="Malmstrom R.R."/>
            <person name="Keeling P.J."/>
            <person name="Santoro A.E."/>
            <person name="Worden A.Z."/>
        </authorList>
    </citation>
    <scope>NUCLEOTIDE SEQUENCE [LARGE SCALE GENOMIC DNA]</scope>
    <source>
        <strain evidence="12 13">Comchoano-2</strain>
    </source>
</reference>
<dbReference type="EC" id="1.13.12.19" evidence="3"/>
<dbReference type="InterPro" id="IPR027443">
    <property type="entry name" value="IPNS-like_sf"/>
</dbReference>
<keyword evidence="10" id="KW-0560">Oxidoreductase</keyword>
<evidence type="ECO:0000256" key="5">
    <source>
        <dbReference type="ARBA" id="ARBA00022666"/>
    </source>
</evidence>
<dbReference type="EMBL" id="JAKUDN010000002">
    <property type="protein sequence ID" value="MCP8352068.1"/>
    <property type="molecule type" value="Genomic_DNA"/>
</dbReference>
<name>A0ABT1L5C7_9GAMM</name>
<dbReference type="Pfam" id="PF03171">
    <property type="entry name" value="2OG-FeII_Oxy"/>
    <property type="match status" value="1"/>
</dbReference>
<evidence type="ECO:0000259" key="11">
    <source>
        <dbReference type="PROSITE" id="PS51471"/>
    </source>
</evidence>
<evidence type="ECO:0000256" key="8">
    <source>
        <dbReference type="ARBA" id="ARBA00047725"/>
    </source>
</evidence>
<dbReference type="PROSITE" id="PS51471">
    <property type="entry name" value="FE2OG_OXY"/>
    <property type="match status" value="1"/>
</dbReference>
<evidence type="ECO:0000256" key="6">
    <source>
        <dbReference type="ARBA" id="ARBA00031011"/>
    </source>
</evidence>
<organism evidence="12 13">
    <name type="scientific">Candidatus Synchoanobacter obligatus</name>
    <dbReference type="NCBI Taxonomy" id="2919597"/>
    <lineage>
        <taxon>Bacteria</taxon>
        <taxon>Pseudomonadati</taxon>
        <taxon>Pseudomonadota</taxon>
        <taxon>Gammaproteobacteria</taxon>
        <taxon>Candidatus Comchoanobacterales</taxon>
        <taxon>Candidatus Comchoanobacteraceae</taxon>
        <taxon>Candidatus Synchoanobacter</taxon>
    </lineage>
</organism>
<comment type="pathway">
    <text evidence="1">Alkene biosynthesis; ethylene biosynthesis via 2-oxoglutarate.</text>
</comment>
<evidence type="ECO:0000256" key="2">
    <source>
        <dbReference type="ARBA" id="ARBA00012293"/>
    </source>
</evidence>
<dbReference type="EC" id="1.14.20.7" evidence="2"/>
<evidence type="ECO:0000256" key="3">
    <source>
        <dbReference type="ARBA" id="ARBA00012531"/>
    </source>
</evidence>
<evidence type="ECO:0000256" key="1">
    <source>
        <dbReference type="ARBA" id="ARBA00004767"/>
    </source>
</evidence>
<evidence type="ECO:0000256" key="4">
    <source>
        <dbReference type="ARBA" id="ARBA00019045"/>
    </source>
</evidence>
<comment type="similarity">
    <text evidence="10">Belongs to the iron/ascorbate-dependent oxidoreductase family.</text>
</comment>
<evidence type="ECO:0000256" key="10">
    <source>
        <dbReference type="RuleBase" id="RU003682"/>
    </source>
</evidence>
<dbReference type="Proteomes" id="UP001320768">
    <property type="component" value="Unassembled WGS sequence"/>
</dbReference>
<gene>
    <name evidence="12" type="ORF">MKS91_02045</name>
</gene>
<comment type="catalytic activity">
    <reaction evidence="9">
        <text>L-arginine + 2-oxoglutarate + O2 = guanidine + L-glutamate 5-semialdehyde + succinate + CO2</text>
        <dbReference type="Rhea" id="RHEA:31535"/>
        <dbReference type="ChEBI" id="CHEBI:15379"/>
        <dbReference type="ChEBI" id="CHEBI:16526"/>
        <dbReference type="ChEBI" id="CHEBI:16810"/>
        <dbReference type="ChEBI" id="CHEBI:30031"/>
        <dbReference type="ChEBI" id="CHEBI:30087"/>
        <dbReference type="ChEBI" id="CHEBI:32682"/>
        <dbReference type="ChEBI" id="CHEBI:58066"/>
        <dbReference type="EC" id="1.14.20.7"/>
    </reaction>
</comment>
<sequence>MSGKILVVDYQSPSAGKDLVQSLTHTGFAILKSVPVEQVLIDEVYTHWKAFFHSNQKFHYPFNPTTMDGFASTAVSEVAKGYDKKDLKEFFHYLEAGRCPDGLRGITSKFVQQLNPIAQQLLQWIENGLPADILNGLSEPLTGMITGSNNSKLRLIHYPPLTGDEPEGALRAAAHEDINLITLLPAATAEGLQVLSAECAWLDVGSDPGSIIINAGDMLAECTNGFIKSTTHRVVNPVGAAAREGRMSMPFFVHPRSEVRLSSRHTAQSYREERYNENGLVTNKMTVS</sequence>
<comment type="caution">
    <text evidence="12">The sequence shown here is derived from an EMBL/GenBank/DDBJ whole genome shotgun (WGS) entry which is preliminary data.</text>
</comment>